<name>A0A6A6T7W1_9PLEO</name>
<dbReference type="EMBL" id="MU004349">
    <property type="protein sequence ID" value="KAF2655407.1"/>
    <property type="molecule type" value="Genomic_DNA"/>
</dbReference>
<sequence>MYNSVCSPVSATMSDVNFAGLCDDLHYMILMNVLETAPSTLCALARASRALNAIANPYIYRNVVIDEGKPNTAKQRQADQLIYRLRERGKRNVGRFVRELRIERLDSQLALEEILDSIQDLRIFRWNANTRLSPMAINKLHVRWPDLKICIRNHKRNEATMFDRALDPALLSSKQLDALDFIIYGDVTGITPFYSEWPHITRLLQKGGNCRSLRLHIQSDAYYKVPKIFEDPNNIGKGQLHLRTGSIFPPLEELSILPGSHKNRYTFDPSHCAVLRECIDWSRIRKLDFRDDCPVSFFTEMCGRVTNLESLRLHLPTLTPQSEVSRAVVMFVDSVLGLKSLDLVGMESWIEVLWPVIDKHKTTLETLICRPHRHSYDPSSYLDPKYLTKFANGFPRLQYLGINGKLKDEQMNAQLDEEYLFPLYRSSLQTLDLTLLLPNGPSVFTQYRLEDRNQSWTPDLSIIRSKKVAIALGERIYRAQRGALKNLTMHFLKRDFEISFQGMQMMEARMRLKRSERDDVEMMDEMDRWEVKGALRWNPLAESGVVSD</sequence>
<proteinExistence type="predicted"/>
<protein>
    <submittedName>
        <fullName evidence="1">Uncharacterized protein</fullName>
    </submittedName>
</protein>
<keyword evidence="2" id="KW-1185">Reference proteome</keyword>
<organism evidence="1 2">
    <name type="scientific">Lophiostoma macrostomum CBS 122681</name>
    <dbReference type="NCBI Taxonomy" id="1314788"/>
    <lineage>
        <taxon>Eukaryota</taxon>
        <taxon>Fungi</taxon>
        <taxon>Dikarya</taxon>
        <taxon>Ascomycota</taxon>
        <taxon>Pezizomycotina</taxon>
        <taxon>Dothideomycetes</taxon>
        <taxon>Pleosporomycetidae</taxon>
        <taxon>Pleosporales</taxon>
        <taxon>Lophiostomataceae</taxon>
        <taxon>Lophiostoma</taxon>
    </lineage>
</organism>
<evidence type="ECO:0000313" key="1">
    <source>
        <dbReference type="EMBL" id="KAF2655407.1"/>
    </source>
</evidence>
<reference evidence="1" key="1">
    <citation type="journal article" date="2020" name="Stud. Mycol.">
        <title>101 Dothideomycetes genomes: a test case for predicting lifestyles and emergence of pathogens.</title>
        <authorList>
            <person name="Haridas S."/>
            <person name="Albert R."/>
            <person name="Binder M."/>
            <person name="Bloem J."/>
            <person name="Labutti K."/>
            <person name="Salamov A."/>
            <person name="Andreopoulos B."/>
            <person name="Baker S."/>
            <person name="Barry K."/>
            <person name="Bills G."/>
            <person name="Bluhm B."/>
            <person name="Cannon C."/>
            <person name="Castanera R."/>
            <person name="Culley D."/>
            <person name="Daum C."/>
            <person name="Ezra D."/>
            <person name="Gonzalez J."/>
            <person name="Henrissat B."/>
            <person name="Kuo A."/>
            <person name="Liang C."/>
            <person name="Lipzen A."/>
            <person name="Lutzoni F."/>
            <person name="Magnuson J."/>
            <person name="Mondo S."/>
            <person name="Nolan M."/>
            <person name="Ohm R."/>
            <person name="Pangilinan J."/>
            <person name="Park H.-J."/>
            <person name="Ramirez L."/>
            <person name="Alfaro M."/>
            <person name="Sun H."/>
            <person name="Tritt A."/>
            <person name="Yoshinaga Y."/>
            <person name="Zwiers L.-H."/>
            <person name="Turgeon B."/>
            <person name="Goodwin S."/>
            <person name="Spatafora J."/>
            <person name="Crous P."/>
            <person name="Grigoriev I."/>
        </authorList>
    </citation>
    <scope>NUCLEOTIDE SEQUENCE</scope>
    <source>
        <strain evidence="1">CBS 122681</strain>
    </source>
</reference>
<dbReference type="OrthoDB" id="3556572at2759"/>
<accession>A0A6A6T7W1</accession>
<dbReference type="AlphaFoldDB" id="A0A6A6T7W1"/>
<evidence type="ECO:0000313" key="2">
    <source>
        <dbReference type="Proteomes" id="UP000799324"/>
    </source>
</evidence>
<dbReference type="Proteomes" id="UP000799324">
    <property type="component" value="Unassembled WGS sequence"/>
</dbReference>
<gene>
    <name evidence="1" type="ORF">K491DRAFT_758222</name>
</gene>